<dbReference type="NCBIfam" id="TIGR03804">
    <property type="entry name" value="para_beta_helix"/>
    <property type="match status" value="3"/>
</dbReference>
<dbReference type="SUPFAM" id="SSF51126">
    <property type="entry name" value="Pectin lyase-like"/>
    <property type="match status" value="2"/>
</dbReference>
<evidence type="ECO:0000259" key="4">
    <source>
        <dbReference type="Pfam" id="PF05048"/>
    </source>
</evidence>
<keyword evidence="2" id="KW-0677">Repeat</keyword>
<dbReference type="SMART" id="SM00710">
    <property type="entry name" value="PbH1"/>
    <property type="match status" value="12"/>
</dbReference>
<dbReference type="Pfam" id="PF13229">
    <property type="entry name" value="Beta_helix"/>
    <property type="match status" value="1"/>
</dbReference>
<keyword evidence="3" id="KW-0833">Ubl conjugation pathway</keyword>
<comment type="pathway">
    <text evidence="1">Protein modification; protein ubiquitination.</text>
</comment>
<dbReference type="Gene3D" id="2.160.20.10">
    <property type="entry name" value="Single-stranded right-handed beta-helix, Pectin lyase-like"/>
    <property type="match status" value="2"/>
</dbReference>
<dbReference type="PANTHER" id="PTHR22990">
    <property type="entry name" value="F-BOX ONLY PROTEIN"/>
    <property type="match status" value="1"/>
</dbReference>
<protein>
    <recommendedName>
        <fullName evidence="7">Right handed beta helix domain-containing protein</fullName>
    </recommendedName>
</protein>
<dbReference type="InterPro" id="IPR011050">
    <property type="entry name" value="Pectin_lyase_fold/virulence"/>
</dbReference>
<evidence type="ECO:0000256" key="3">
    <source>
        <dbReference type="ARBA" id="ARBA00022786"/>
    </source>
</evidence>
<evidence type="ECO:0000256" key="1">
    <source>
        <dbReference type="ARBA" id="ARBA00004906"/>
    </source>
</evidence>
<feature type="domain" description="Periplasmic copper-binding protein NosD beta helix" evidence="4">
    <location>
        <begin position="7"/>
        <end position="71"/>
    </location>
</feature>
<dbReference type="InterPro" id="IPR007742">
    <property type="entry name" value="NosD_dom"/>
</dbReference>
<gene>
    <name evidence="6" type="ORF">LCGC14_2518890</name>
</gene>
<dbReference type="EMBL" id="LAZR01040585">
    <property type="protein sequence ID" value="KKL14125.1"/>
    <property type="molecule type" value="Genomic_DNA"/>
</dbReference>
<dbReference type="InterPro" id="IPR039448">
    <property type="entry name" value="Beta_helix"/>
</dbReference>
<dbReference type="Pfam" id="PF05048">
    <property type="entry name" value="NosD"/>
    <property type="match status" value="1"/>
</dbReference>
<evidence type="ECO:0000259" key="5">
    <source>
        <dbReference type="Pfam" id="PF13229"/>
    </source>
</evidence>
<dbReference type="InterPro" id="IPR051550">
    <property type="entry name" value="SCF-Subunits/Alg-Epimerases"/>
</dbReference>
<dbReference type="InterPro" id="IPR012334">
    <property type="entry name" value="Pectin_lyas_fold"/>
</dbReference>
<feature type="domain" description="Right handed beta helix" evidence="5">
    <location>
        <begin position="75"/>
        <end position="208"/>
    </location>
</feature>
<feature type="non-terminal residue" evidence="6">
    <location>
        <position position="492"/>
    </location>
</feature>
<comment type="caution">
    <text evidence="6">The sequence shown here is derived from an EMBL/GenBank/DDBJ whole genome shotgun (WGS) entry which is preliminary data.</text>
</comment>
<dbReference type="InterPro" id="IPR006626">
    <property type="entry name" value="PbH1"/>
</dbReference>
<reference evidence="6" key="1">
    <citation type="journal article" date="2015" name="Nature">
        <title>Complex archaea that bridge the gap between prokaryotes and eukaryotes.</title>
        <authorList>
            <person name="Spang A."/>
            <person name="Saw J.H."/>
            <person name="Jorgensen S.L."/>
            <person name="Zaremba-Niedzwiedzka K."/>
            <person name="Martijn J."/>
            <person name="Lind A.E."/>
            <person name="van Eijk R."/>
            <person name="Schleper C."/>
            <person name="Guy L."/>
            <person name="Ettema T.J."/>
        </authorList>
    </citation>
    <scope>NUCLEOTIDE SEQUENCE</scope>
</reference>
<sequence length="492" mass="54938">DVTLYLTIRNLTIFNSVDYGFYIEDSPNLNLLSNNIYNNSDDGIYIDSYSGSGINITNNNIENNMGEGIYLYYFGSSKMTINNNTIRDNGNNGIYLYYSDGAEVTINNNTIRDNGNNGIYLYRCDGAGFTILNNNIIGNLDHGVSLYLSDYNKIIGNNISGNWDYGLYISYSHYVNISHNFLSYQSRGIHLRDADYADIFNNTIIGRPFTSSGISFTENPRFNHIWENEISNNNYGINFPDGSSNNISKNIITHNLNGIYIASGSGSNNEIAQNIILYNTQENLYVYTATYYDNNVIENNNIKEPTIIRNYEANFPVGTTGHIITWTVYDADILATSYTIFSNGTPVSGHEDQPWNSGQPLQINIDGLVVGTYNYTIIASDGWSGVSQDEIIVEVTNPSPDISGPEDIYYGKGTTGHFITWVITDPSILLANYTLYFDNAPVIGYINNSWISGTNVTINIDNLSQGSFNYTLYASDGYGIFSQDEVIVNVYL</sequence>
<dbReference type="PANTHER" id="PTHR22990:SF15">
    <property type="entry name" value="F-BOX ONLY PROTEIN 10"/>
    <property type="match status" value="1"/>
</dbReference>
<dbReference type="AlphaFoldDB" id="A0A0F9AXE4"/>
<dbReference type="InterPro" id="IPR022441">
    <property type="entry name" value="Para_beta_helix_rpt-2"/>
</dbReference>
<organism evidence="6">
    <name type="scientific">marine sediment metagenome</name>
    <dbReference type="NCBI Taxonomy" id="412755"/>
    <lineage>
        <taxon>unclassified sequences</taxon>
        <taxon>metagenomes</taxon>
        <taxon>ecological metagenomes</taxon>
    </lineage>
</organism>
<name>A0A0F9AXE4_9ZZZZ</name>
<feature type="non-terminal residue" evidence="6">
    <location>
        <position position="1"/>
    </location>
</feature>
<evidence type="ECO:0000313" key="6">
    <source>
        <dbReference type="EMBL" id="KKL14125.1"/>
    </source>
</evidence>
<proteinExistence type="predicted"/>
<accession>A0A0F9AXE4</accession>
<evidence type="ECO:0000256" key="2">
    <source>
        <dbReference type="ARBA" id="ARBA00022737"/>
    </source>
</evidence>
<evidence type="ECO:0008006" key="7">
    <source>
        <dbReference type="Google" id="ProtNLM"/>
    </source>
</evidence>